<reference evidence="2 3" key="1">
    <citation type="submission" date="2016-06" db="EMBL/GenBank/DDBJ databases">
        <title>Evolution of pathogenesis and genome organization in the Tremellales.</title>
        <authorList>
            <person name="Cuomo C."/>
            <person name="Litvintseva A."/>
            <person name="Heitman J."/>
            <person name="Chen Y."/>
            <person name="Sun S."/>
            <person name="Springer D."/>
            <person name="Dromer F."/>
            <person name="Young S."/>
            <person name="Zeng Q."/>
            <person name="Chapman S."/>
            <person name="Gujja S."/>
            <person name="Saif S."/>
            <person name="Birren B."/>
        </authorList>
    </citation>
    <scope>NUCLEOTIDE SEQUENCE [LARGE SCALE GENOMIC DNA]</scope>
    <source>
        <strain evidence="2 3">ATCC 28783</strain>
    </source>
</reference>
<gene>
    <name evidence="2" type="ORF">M231_06474</name>
</gene>
<dbReference type="OrthoDB" id="2574792at2759"/>
<sequence length="608" mass="68835">MTSAKPLTRPSTLIELISSRLPSSSTLPQPLPPRGYKSPLRPFSPNHGELRDIFHRILTQPNDLLSILAHSHRILDSQQAVHFSSPNRIHARSRLYDRLIYAFSRAPLSPALPSINDLLNRQLKEGVPVLPRSLTTLFHLAGQAGEPILPLVQKTLHLLPSGLDVQLLVMICRTIVREARGTPEDIEKIIVACYSAENKTEGEWDWSMWDILVSAYTISGDLRGALGVLKRYRKVLKRHFIDWQVKEGMREEAARPYVRVLTLWTEKIRNSIKQQAGRGKKREETGKDIPSLLARDLEKLLGGEDYLPVVFLNAWLQAEAVGKNYIAVERVWALLSSPLPQSSSHFTTSPVIVSTSQNPSTYRPITDTFPSSSKRNTSGETPRSDVYSWTIYLAVLKHHPSPPLRSLLNQLLSQTPRIFLNAHLLDALLSTSLRHSDLPLAIIALRLARRYKIGWPRAIDLICRHLIVIHRRGLLRGLLGHPLRDVGDKVTREEWEVMGNVLNGILKRKSLRVGKQDLEEVHLPFSQPQGRMSKEKDDGLDTTVVMSDPERDWEEIFAGLEELLEMAVGEVNKLSSQDDVRDIVRRVEKEVYPYDHSKSLGGMVSTRR</sequence>
<evidence type="ECO:0000256" key="1">
    <source>
        <dbReference type="SAM" id="MobiDB-lite"/>
    </source>
</evidence>
<dbReference type="Proteomes" id="UP000289152">
    <property type="component" value="Unassembled WGS sequence"/>
</dbReference>
<organism evidence="2 3">
    <name type="scientific">Tremella mesenterica</name>
    <name type="common">Jelly fungus</name>
    <dbReference type="NCBI Taxonomy" id="5217"/>
    <lineage>
        <taxon>Eukaryota</taxon>
        <taxon>Fungi</taxon>
        <taxon>Dikarya</taxon>
        <taxon>Basidiomycota</taxon>
        <taxon>Agaricomycotina</taxon>
        <taxon>Tremellomycetes</taxon>
        <taxon>Tremellales</taxon>
        <taxon>Tremellaceae</taxon>
        <taxon>Tremella</taxon>
    </lineage>
</organism>
<dbReference type="EMBL" id="SDIL01000103">
    <property type="protein sequence ID" value="RXK36270.1"/>
    <property type="molecule type" value="Genomic_DNA"/>
</dbReference>
<name>A0A4V1M3B3_TREME</name>
<feature type="compositionally biased region" description="Polar residues" evidence="1">
    <location>
        <begin position="357"/>
        <end position="381"/>
    </location>
</feature>
<accession>A0A4V1M3B3</accession>
<dbReference type="InParanoid" id="A0A4V1M3B3"/>
<proteinExistence type="predicted"/>
<feature type="region of interest" description="Disordered" evidence="1">
    <location>
        <begin position="357"/>
        <end position="382"/>
    </location>
</feature>
<dbReference type="AlphaFoldDB" id="A0A4V1M3B3"/>
<evidence type="ECO:0000313" key="3">
    <source>
        <dbReference type="Proteomes" id="UP000289152"/>
    </source>
</evidence>
<protein>
    <submittedName>
        <fullName evidence="2">Uncharacterized protein</fullName>
    </submittedName>
</protein>
<evidence type="ECO:0000313" key="2">
    <source>
        <dbReference type="EMBL" id="RXK36270.1"/>
    </source>
</evidence>
<dbReference type="VEuPathDB" id="FungiDB:TREMEDRAFT_57491"/>
<comment type="caution">
    <text evidence="2">The sequence shown here is derived from an EMBL/GenBank/DDBJ whole genome shotgun (WGS) entry which is preliminary data.</text>
</comment>
<keyword evidence="3" id="KW-1185">Reference proteome</keyword>